<evidence type="ECO:0000313" key="2">
    <source>
        <dbReference type="EMBL" id="EDU59478.1"/>
    </source>
</evidence>
<reference evidence="3" key="2">
    <citation type="submission" date="2008-04" db="EMBL/GenBank/DDBJ databases">
        <title>Draft genome sequence of Providencia stuartii(ATCC 25827).</title>
        <authorList>
            <person name="Sudarsanam P."/>
            <person name="Ley R."/>
            <person name="Guruge J."/>
            <person name="Turnbaugh P.J."/>
            <person name="Mahowald M."/>
            <person name="Liep D."/>
            <person name="Gordon J."/>
        </authorList>
    </citation>
    <scope>NUCLEOTIDE SEQUENCE [LARGE SCALE GENOMIC DNA]</scope>
    <source>
        <strain evidence="3">ATCC 25827</strain>
    </source>
</reference>
<reference evidence="3" key="1">
    <citation type="submission" date="2008-04" db="EMBL/GenBank/DDBJ databases">
        <title>Draft genome sequence of Providencia stuartii (ATCC 25827).</title>
        <authorList>
            <person name="Sudarsanam P."/>
            <person name="Ley R."/>
            <person name="Guruge J."/>
            <person name="Turnbaugh P.J."/>
            <person name="Mahowald M."/>
            <person name="Liep D."/>
            <person name="Gordon J."/>
        </authorList>
    </citation>
    <scope>NUCLEOTIDE SEQUENCE [LARGE SCALE GENOMIC DNA]</scope>
    <source>
        <strain evidence="3">ATCC 25827</strain>
    </source>
</reference>
<dbReference type="EMBL" id="ABJD02000101">
    <property type="protein sequence ID" value="EDU59478.1"/>
    <property type="molecule type" value="Genomic_DNA"/>
</dbReference>
<organism evidence="2 3">
    <name type="scientific">Providencia stuartii ATCC 25827</name>
    <dbReference type="NCBI Taxonomy" id="471874"/>
    <lineage>
        <taxon>Bacteria</taxon>
        <taxon>Pseudomonadati</taxon>
        <taxon>Pseudomonadota</taxon>
        <taxon>Gammaproteobacteria</taxon>
        <taxon>Enterobacterales</taxon>
        <taxon>Morganellaceae</taxon>
        <taxon>Providencia</taxon>
    </lineage>
</organism>
<reference evidence="2 3" key="3">
    <citation type="submission" date="2008-05" db="EMBL/GenBank/DDBJ databases">
        <authorList>
            <person name="Fulton L."/>
            <person name="Clifton S."/>
            <person name="Fulton B."/>
            <person name="Xu J."/>
            <person name="Minx P."/>
            <person name="Pepin K.H."/>
            <person name="Johnson M."/>
            <person name="Thiruvilangam P."/>
            <person name="Bhonagiri V."/>
            <person name="Nash W.E."/>
            <person name="Mardis E.R."/>
            <person name="Wilson R.K."/>
        </authorList>
    </citation>
    <scope>NUCLEOTIDE SEQUENCE [LARGE SCALE GENOMIC DNA]</scope>
    <source>
        <strain evidence="2 3">ATCC 25827</strain>
    </source>
</reference>
<dbReference type="AlphaFoldDB" id="A0AA87CUC8"/>
<dbReference type="Proteomes" id="UP000004506">
    <property type="component" value="Unassembled WGS sequence"/>
</dbReference>
<proteinExistence type="predicted"/>
<evidence type="ECO:0000313" key="3">
    <source>
        <dbReference type="Proteomes" id="UP000004506"/>
    </source>
</evidence>
<name>A0AA87CUC8_PROST</name>
<keyword evidence="1" id="KW-0472">Membrane</keyword>
<feature type="transmembrane region" description="Helical" evidence="1">
    <location>
        <begin position="29"/>
        <end position="46"/>
    </location>
</feature>
<keyword evidence="1" id="KW-0812">Transmembrane</keyword>
<keyword evidence="1" id="KW-1133">Transmembrane helix</keyword>
<accession>A0AA87CUC8</accession>
<protein>
    <submittedName>
        <fullName evidence="2">Uncharacterized protein</fullName>
    </submittedName>
</protein>
<sequence length="58" mass="7223">MGFPFILPYHEKPHIEYIANFSSIEQLNLYRYGMFIIKWFNWLYFFQIKIAFKKVIIN</sequence>
<comment type="caution">
    <text evidence="2">The sequence shown here is derived from an EMBL/GenBank/DDBJ whole genome shotgun (WGS) entry which is preliminary data.</text>
</comment>
<evidence type="ECO:0000256" key="1">
    <source>
        <dbReference type="SAM" id="Phobius"/>
    </source>
</evidence>
<gene>
    <name evidence="2" type="ORF">PROSTU_02667</name>
</gene>